<dbReference type="EMBL" id="CACVAZ010000174">
    <property type="protein sequence ID" value="CAA6824255.1"/>
    <property type="molecule type" value="Genomic_DNA"/>
</dbReference>
<gene>
    <name evidence="2" type="ORF">HELGO_WM23190</name>
</gene>
<reference evidence="2" key="1">
    <citation type="submission" date="2020-01" db="EMBL/GenBank/DDBJ databases">
        <authorList>
            <person name="Meier V. D."/>
            <person name="Meier V D."/>
        </authorList>
    </citation>
    <scope>NUCLEOTIDE SEQUENCE</scope>
    <source>
        <strain evidence="2">HLG_WM_MAG_02</strain>
    </source>
</reference>
<evidence type="ECO:0000313" key="2">
    <source>
        <dbReference type="EMBL" id="CAA6824255.1"/>
    </source>
</evidence>
<feature type="domain" description="DUF4178" evidence="1">
    <location>
        <begin position="70"/>
        <end position="198"/>
    </location>
</feature>
<organism evidence="2">
    <name type="scientific">uncultured Sulfurovum sp</name>
    <dbReference type="NCBI Taxonomy" id="269237"/>
    <lineage>
        <taxon>Bacteria</taxon>
        <taxon>Pseudomonadati</taxon>
        <taxon>Campylobacterota</taxon>
        <taxon>Epsilonproteobacteria</taxon>
        <taxon>Campylobacterales</taxon>
        <taxon>Sulfurovaceae</taxon>
        <taxon>Sulfurovum</taxon>
        <taxon>environmental samples</taxon>
    </lineage>
</organism>
<dbReference type="Pfam" id="PF13785">
    <property type="entry name" value="DUF4178"/>
    <property type="match status" value="1"/>
</dbReference>
<evidence type="ECO:0000259" key="1">
    <source>
        <dbReference type="Pfam" id="PF13785"/>
    </source>
</evidence>
<dbReference type="AlphaFoldDB" id="A0A6S6TXW9"/>
<accession>A0A6S6TXW9</accession>
<dbReference type="InterPro" id="IPR025235">
    <property type="entry name" value="DUF4178"/>
</dbReference>
<sequence length="206" mass="23663">MLFKTEIDKSKNCPQCGDALELHFKYSKLVKCLSCGSSIFLEDDSVKLIGESSVLSAEPSLIKLHKPFKYKNKNYLPLGKIRYGYGRGFWEEWFLKDESNKEFWLSIDEGDFVLQEKVKRAIPFKHDINFTVGSKHGQYLVTEKGQGHCVGFEGELPFEIRINEVHQYVHLSQGGGNLLTLEFTKTLTETFKGKWIDPLDIEVLYA</sequence>
<proteinExistence type="predicted"/>
<protein>
    <recommendedName>
        <fullName evidence="1">DUF4178 domain-containing protein</fullName>
    </recommendedName>
</protein>
<name>A0A6S6TXW9_9BACT</name>